<keyword evidence="3" id="KW-1185">Reference proteome</keyword>
<feature type="region of interest" description="Disordered" evidence="1">
    <location>
        <begin position="39"/>
        <end position="71"/>
    </location>
</feature>
<dbReference type="KEGG" id="smam:Mal15_08810"/>
<reference evidence="2 3" key="1">
    <citation type="submission" date="2019-02" db="EMBL/GenBank/DDBJ databases">
        <title>Planctomycetal bacteria perform biofilm scaping via a novel small molecule.</title>
        <authorList>
            <person name="Jeske O."/>
            <person name="Boedeker C."/>
            <person name="Wiegand S."/>
            <person name="Breitling P."/>
            <person name="Kallscheuer N."/>
            <person name="Jogler M."/>
            <person name="Rohde M."/>
            <person name="Petersen J."/>
            <person name="Medema M.H."/>
            <person name="Surup F."/>
            <person name="Jogler C."/>
        </authorList>
    </citation>
    <scope>NUCLEOTIDE SEQUENCE [LARGE SCALE GENOMIC DNA]</scope>
    <source>
        <strain evidence="2 3">Mal15</strain>
    </source>
</reference>
<accession>A0A5B9M6P2</accession>
<dbReference type="AlphaFoldDB" id="A0A5B9M6P2"/>
<dbReference type="EMBL" id="CP036264">
    <property type="protein sequence ID" value="QEF96851.1"/>
    <property type="molecule type" value="Genomic_DNA"/>
</dbReference>
<evidence type="ECO:0000256" key="1">
    <source>
        <dbReference type="SAM" id="MobiDB-lite"/>
    </source>
</evidence>
<proteinExistence type="predicted"/>
<protein>
    <submittedName>
        <fullName evidence="2">Uncharacterized protein</fullName>
    </submittedName>
</protein>
<gene>
    <name evidence="2" type="ORF">Mal15_08810</name>
</gene>
<dbReference type="Proteomes" id="UP000321353">
    <property type="component" value="Chromosome"/>
</dbReference>
<sequence>MALGAQALGAQALGAQALGITGGGVWHVQQPTGDETRVIPADSRKRSGPRVDGGPCRWRPVSMEARVDGGP</sequence>
<evidence type="ECO:0000313" key="3">
    <source>
        <dbReference type="Proteomes" id="UP000321353"/>
    </source>
</evidence>
<name>A0A5B9M6P2_9BACT</name>
<organism evidence="2 3">
    <name type="scientific">Stieleria maiorica</name>
    <dbReference type="NCBI Taxonomy" id="2795974"/>
    <lineage>
        <taxon>Bacteria</taxon>
        <taxon>Pseudomonadati</taxon>
        <taxon>Planctomycetota</taxon>
        <taxon>Planctomycetia</taxon>
        <taxon>Pirellulales</taxon>
        <taxon>Pirellulaceae</taxon>
        <taxon>Stieleria</taxon>
    </lineage>
</organism>
<evidence type="ECO:0000313" key="2">
    <source>
        <dbReference type="EMBL" id="QEF96851.1"/>
    </source>
</evidence>